<dbReference type="SUPFAM" id="SSF48452">
    <property type="entry name" value="TPR-like"/>
    <property type="match status" value="2"/>
</dbReference>
<protein>
    <submittedName>
        <fullName evidence="6">Histidine kinase</fullName>
    </submittedName>
</protein>
<keyword evidence="7" id="KW-1185">Reference proteome</keyword>
<gene>
    <name evidence="6" type="ORF">ACFSRZ_03890</name>
</gene>
<keyword evidence="4" id="KW-1133">Transmembrane helix</keyword>
<sequence length="773" mass="89880">MFTLLSTIMSKVYRIILPLIFLMIQTGFSQDIKTGFGTLIEIKVRVVDQETGKSIKNAYVYANGETFPYSYINQYYLVRLKLNDELVIWHPGFKTLFFRVESDEDIRVELTETKENREYQQDVYSRNRSKVMSSSDDYFTNLDSANFYKKINIEKSLSFIENILRENYSDGRNAATYRLLGDIYYEWMQYDLAISYYKNSLQYREDERTKYQLIKAAMAIKEFDIAETYLLTIKTSKLGLFEKILVYENLGDIYLEKKEFAKAITNYNRALKISEDNKVTSKITDINSKLGDVSVAQGNIPKANRQFRNSIKLASEESPVRSLEEKDKVADFYNSTQQFDKEINLRKQALLETKQLNDSVLLIADKESNSKVSANDSIGILNGFLDVGNLFDTYQISAINSASVNNYKIGRALVEKEDYEEAIPFLKKSIEDADKNKDLIVKKDATRKLSEVYENVGEYDKAYKTYREYVSLVDTLYARKEQEIEYSKRTAKKSAEYRNRIASLEKDKALSDSRYDLAFKNKQLSVERTKLQQYVIYSLIAGILAMIVFTYLLFRSNKQQKLSNNLLALKSMRSQMNPHFIFNALNSVNSFIAVNDERNANRYLSEFSVLMRSVLENSDEDFIPFAKEVELIELYVKLEHNRFKEKFDYKISIDEAIDLDQYSIPPMLLQPYIENAIWHGLRYKEEKGNLHIEVQKVDEESISVLIKDDGVGRKRSQELKTKNQLKQKSKGMSTIKKRITILNDMYQDKISVSVSDLFENGTGTQVKLLLKRN</sequence>
<dbReference type="SMART" id="SM00028">
    <property type="entry name" value="TPR"/>
    <property type="match status" value="4"/>
</dbReference>
<keyword evidence="6" id="KW-0808">Transferase</keyword>
<dbReference type="PROSITE" id="PS50005">
    <property type="entry name" value="TPR"/>
    <property type="match status" value="2"/>
</dbReference>
<name>A0ABW5LPM6_9FLAO</name>
<dbReference type="Proteomes" id="UP001597508">
    <property type="component" value="Unassembled WGS sequence"/>
</dbReference>
<dbReference type="Gene3D" id="3.30.565.10">
    <property type="entry name" value="Histidine kinase-like ATPase, C-terminal domain"/>
    <property type="match status" value="1"/>
</dbReference>
<dbReference type="PANTHER" id="PTHR34220:SF7">
    <property type="entry name" value="SENSOR HISTIDINE KINASE YPDA"/>
    <property type="match status" value="1"/>
</dbReference>
<dbReference type="Pfam" id="PF13181">
    <property type="entry name" value="TPR_8"/>
    <property type="match status" value="1"/>
</dbReference>
<dbReference type="InterPro" id="IPR011990">
    <property type="entry name" value="TPR-like_helical_dom_sf"/>
</dbReference>
<dbReference type="EMBL" id="JBHULH010000001">
    <property type="protein sequence ID" value="MFD2566499.1"/>
    <property type="molecule type" value="Genomic_DNA"/>
</dbReference>
<evidence type="ECO:0000313" key="7">
    <source>
        <dbReference type="Proteomes" id="UP001597508"/>
    </source>
</evidence>
<evidence type="ECO:0000313" key="6">
    <source>
        <dbReference type="EMBL" id="MFD2566499.1"/>
    </source>
</evidence>
<organism evidence="6 7">
    <name type="scientific">Pseudotenacibaculum haliotis</name>
    <dbReference type="NCBI Taxonomy" id="1862138"/>
    <lineage>
        <taxon>Bacteria</taxon>
        <taxon>Pseudomonadati</taxon>
        <taxon>Bacteroidota</taxon>
        <taxon>Flavobacteriia</taxon>
        <taxon>Flavobacteriales</taxon>
        <taxon>Flavobacteriaceae</taxon>
        <taxon>Pseudotenacibaculum</taxon>
    </lineage>
</organism>
<reference evidence="7" key="1">
    <citation type="journal article" date="2019" name="Int. J. Syst. Evol. Microbiol.">
        <title>The Global Catalogue of Microorganisms (GCM) 10K type strain sequencing project: providing services to taxonomists for standard genome sequencing and annotation.</title>
        <authorList>
            <consortium name="The Broad Institute Genomics Platform"/>
            <consortium name="The Broad Institute Genome Sequencing Center for Infectious Disease"/>
            <person name="Wu L."/>
            <person name="Ma J."/>
        </authorList>
    </citation>
    <scope>NUCLEOTIDE SEQUENCE [LARGE SCALE GENOMIC DNA]</scope>
    <source>
        <strain evidence="7">KCTC 52127</strain>
    </source>
</reference>
<dbReference type="Pfam" id="PF07719">
    <property type="entry name" value="TPR_2"/>
    <property type="match status" value="1"/>
</dbReference>
<proteinExistence type="predicted"/>
<evidence type="ECO:0000259" key="5">
    <source>
        <dbReference type="Pfam" id="PF06580"/>
    </source>
</evidence>
<keyword evidence="6" id="KW-0418">Kinase</keyword>
<dbReference type="GO" id="GO:0016301">
    <property type="term" value="F:kinase activity"/>
    <property type="evidence" value="ECO:0007669"/>
    <property type="project" value="UniProtKB-KW"/>
</dbReference>
<evidence type="ECO:0000256" key="3">
    <source>
        <dbReference type="PROSITE-ProRule" id="PRU00339"/>
    </source>
</evidence>
<evidence type="ECO:0000256" key="1">
    <source>
        <dbReference type="ARBA" id="ARBA00022737"/>
    </source>
</evidence>
<dbReference type="InterPro" id="IPR036890">
    <property type="entry name" value="HATPase_C_sf"/>
</dbReference>
<feature type="transmembrane region" description="Helical" evidence="4">
    <location>
        <begin position="534"/>
        <end position="554"/>
    </location>
</feature>
<accession>A0ABW5LPM6</accession>
<dbReference type="InterPro" id="IPR010559">
    <property type="entry name" value="Sig_transdc_His_kin_internal"/>
</dbReference>
<dbReference type="SUPFAM" id="SSF55874">
    <property type="entry name" value="ATPase domain of HSP90 chaperone/DNA topoisomerase II/histidine kinase"/>
    <property type="match status" value="1"/>
</dbReference>
<dbReference type="InterPro" id="IPR050640">
    <property type="entry name" value="Bact_2-comp_sensor_kinase"/>
</dbReference>
<dbReference type="RefSeq" id="WP_379665206.1">
    <property type="nucleotide sequence ID" value="NZ_JBHULH010000001.1"/>
</dbReference>
<evidence type="ECO:0000256" key="4">
    <source>
        <dbReference type="SAM" id="Phobius"/>
    </source>
</evidence>
<dbReference type="Gene3D" id="1.25.40.10">
    <property type="entry name" value="Tetratricopeptide repeat domain"/>
    <property type="match status" value="3"/>
</dbReference>
<feature type="repeat" description="TPR" evidence="3">
    <location>
        <begin position="244"/>
        <end position="277"/>
    </location>
</feature>
<dbReference type="Pfam" id="PF06580">
    <property type="entry name" value="His_kinase"/>
    <property type="match status" value="1"/>
</dbReference>
<keyword evidence="4" id="KW-0812">Transmembrane</keyword>
<dbReference type="InterPro" id="IPR013105">
    <property type="entry name" value="TPR_2"/>
</dbReference>
<evidence type="ECO:0000256" key="2">
    <source>
        <dbReference type="ARBA" id="ARBA00022803"/>
    </source>
</evidence>
<dbReference type="PROSITE" id="PS50293">
    <property type="entry name" value="TPR_REGION"/>
    <property type="match status" value="1"/>
</dbReference>
<keyword evidence="4" id="KW-0472">Membrane</keyword>
<feature type="repeat" description="TPR" evidence="3">
    <location>
        <begin position="174"/>
        <end position="207"/>
    </location>
</feature>
<keyword evidence="2 3" id="KW-0802">TPR repeat</keyword>
<dbReference type="InterPro" id="IPR019734">
    <property type="entry name" value="TPR_rpt"/>
</dbReference>
<keyword evidence="1" id="KW-0677">Repeat</keyword>
<feature type="domain" description="Signal transduction histidine kinase internal region" evidence="5">
    <location>
        <begin position="569"/>
        <end position="647"/>
    </location>
</feature>
<comment type="caution">
    <text evidence="6">The sequence shown here is derived from an EMBL/GenBank/DDBJ whole genome shotgun (WGS) entry which is preliminary data.</text>
</comment>
<dbReference type="PANTHER" id="PTHR34220">
    <property type="entry name" value="SENSOR HISTIDINE KINASE YPDA"/>
    <property type="match status" value="1"/>
</dbReference>